<dbReference type="SUPFAM" id="SSF103473">
    <property type="entry name" value="MFS general substrate transporter"/>
    <property type="match status" value="1"/>
</dbReference>
<gene>
    <name evidence="8" type="primary">LOC114241340</name>
</gene>
<dbReference type="OrthoDB" id="5290825at2759"/>
<dbReference type="PROSITE" id="PS50850">
    <property type="entry name" value="MFS"/>
    <property type="match status" value="1"/>
</dbReference>
<feature type="transmembrane region" description="Helical" evidence="5">
    <location>
        <begin position="277"/>
        <end position="301"/>
    </location>
</feature>
<dbReference type="Pfam" id="PF00083">
    <property type="entry name" value="Sugar_tr"/>
    <property type="match status" value="1"/>
</dbReference>
<dbReference type="AlphaFoldDB" id="A0A6J2JHK7"/>
<feature type="transmembrane region" description="Helical" evidence="5">
    <location>
        <begin position="313"/>
        <end position="338"/>
    </location>
</feature>
<evidence type="ECO:0000256" key="2">
    <source>
        <dbReference type="ARBA" id="ARBA00022692"/>
    </source>
</evidence>
<keyword evidence="3 5" id="KW-1133">Transmembrane helix</keyword>
<dbReference type="RefSeq" id="XP_028027949.1">
    <property type="nucleotide sequence ID" value="XM_028172148.1"/>
</dbReference>
<evidence type="ECO:0000256" key="4">
    <source>
        <dbReference type="ARBA" id="ARBA00023136"/>
    </source>
</evidence>
<name>A0A6J2JHK7_BOMMA</name>
<dbReference type="GO" id="GO:0016020">
    <property type="term" value="C:membrane"/>
    <property type="evidence" value="ECO:0007669"/>
    <property type="project" value="UniProtKB-SubCell"/>
</dbReference>
<accession>A0A6J2JHK7</accession>
<feature type="transmembrane region" description="Helical" evidence="5">
    <location>
        <begin position="186"/>
        <end position="203"/>
    </location>
</feature>
<evidence type="ECO:0000259" key="6">
    <source>
        <dbReference type="PROSITE" id="PS50850"/>
    </source>
</evidence>
<dbReference type="GO" id="GO:0022857">
    <property type="term" value="F:transmembrane transporter activity"/>
    <property type="evidence" value="ECO:0007669"/>
    <property type="project" value="InterPro"/>
</dbReference>
<organism evidence="7 8">
    <name type="scientific">Bombyx mandarina</name>
    <name type="common">Wild silk moth</name>
    <name type="synonym">Wild silkworm</name>
    <dbReference type="NCBI Taxonomy" id="7092"/>
    <lineage>
        <taxon>Eukaryota</taxon>
        <taxon>Metazoa</taxon>
        <taxon>Ecdysozoa</taxon>
        <taxon>Arthropoda</taxon>
        <taxon>Hexapoda</taxon>
        <taxon>Insecta</taxon>
        <taxon>Pterygota</taxon>
        <taxon>Neoptera</taxon>
        <taxon>Endopterygota</taxon>
        <taxon>Lepidoptera</taxon>
        <taxon>Glossata</taxon>
        <taxon>Ditrysia</taxon>
        <taxon>Bombycoidea</taxon>
        <taxon>Bombycidae</taxon>
        <taxon>Bombycinae</taxon>
        <taxon>Bombyx</taxon>
    </lineage>
</organism>
<dbReference type="InterPro" id="IPR050549">
    <property type="entry name" value="MFS_Trehalose_Transporter"/>
</dbReference>
<feature type="transmembrane region" description="Helical" evidence="5">
    <location>
        <begin position="345"/>
        <end position="364"/>
    </location>
</feature>
<dbReference type="Gene3D" id="1.20.1250.20">
    <property type="entry name" value="MFS general substrate transporter like domains"/>
    <property type="match status" value="1"/>
</dbReference>
<comment type="subcellular location">
    <subcellularLocation>
        <location evidence="1">Membrane</location>
        <topology evidence="1">Multi-pass membrane protein</topology>
    </subcellularLocation>
</comment>
<dbReference type="InterPro" id="IPR005828">
    <property type="entry name" value="MFS_sugar_transport-like"/>
</dbReference>
<feature type="transmembrane region" description="Helical" evidence="5">
    <location>
        <begin position="158"/>
        <end position="180"/>
    </location>
</feature>
<feature type="transmembrane region" description="Helical" evidence="5">
    <location>
        <begin position="73"/>
        <end position="93"/>
    </location>
</feature>
<dbReference type="InterPro" id="IPR036259">
    <property type="entry name" value="MFS_trans_sf"/>
</dbReference>
<dbReference type="PANTHER" id="PTHR48021:SF68">
    <property type="entry name" value="MAJOR FACILITATOR SUPERFAMILY (MFS) PROFILE DOMAIN-CONTAINING PROTEIN"/>
    <property type="match status" value="1"/>
</dbReference>
<feature type="transmembrane region" description="Helical" evidence="5">
    <location>
        <begin position="29"/>
        <end position="53"/>
    </location>
</feature>
<feature type="domain" description="Major facilitator superfamily (MFS) profile" evidence="6">
    <location>
        <begin position="31"/>
        <end position="467"/>
    </location>
</feature>
<keyword evidence="7" id="KW-1185">Reference proteome</keyword>
<keyword evidence="4 5" id="KW-0472">Membrane</keyword>
<dbReference type="GeneID" id="114241340"/>
<dbReference type="InterPro" id="IPR020846">
    <property type="entry name" value="MFS_dom"/>
</dbReference>
<evidence type="ECO:0000256" key="5">
    <source>
        <dbReference type="SAM" id="Phobius"/>
    </source>
</evidence>
<dbReference type="Proteomes" id="UP000504629">
    <property type="component" value="Unplaced"/>
</dbReference>
<evidence type="ECO:0000313" key="7">
    <source>
        <dbReference type="Proteomes" id="UP000504629"/>
    </source>
</evidence>
<protein>
    <submittedName>
        <fullName evidence="8">Facilitated trehalose transporter Tret1-like</fullName>
    </submittedName>
</protein>
<evidence type="ECO:0000313" key="8">
    <source>
        <dbReference type="RefSeq" id="XP_028027949.1"/>
    </source>
</evidence>
<reference evidence="8" key="1">
    <citation type="submission" date="2025-08" db="UniProtKB">
        <authorList>
            <consortium name="RefSeq"/>
        </authorList>
    </citation>
    <scope>IDENTIFICATION</scope>
    <source>
        <tissue evidence="8">Silk gland</tissue>
    </source>
</reference>
<feature type="transmembrane region" description="Helical" evidence="5">
    <location>
        <begin position="441"/>
        <end position="460"/>
    </location>
</feature>
<dbReference type="KEGG" id="bman:114241340"/>
<evidence type="ECO:0000256" key="1">
    <source>
        <dbReference type="ARBA" id="ARBA00004141"/>
    </source>
</evidence>
<feature type="transmembrane region" description="Helical" evidence="5">
    <location>
        <begin position="413"/>
        <end position="435"/>
    </location>
</feature>
<evidence type="ECO:0000256" key="3">
    <source>
        <dbReference type="ARBA" id="ARBA00022989"/>
    </source>
</evidence>
<proteinExistence type="predicted"/>
<dbReference type="PANTHER" id="PTHR48021">
    <property type="match status" value="1"/>
</dbReference>
<keyword evidence="2 5" id="KW-0812">Transmembrane</keyword>
<feature type="transmembrane region" description="Helical" evidence="5">
    <location>
        <begin position="100"/>
        <end position="119"/>
    </location>
</feature>
<sequence length="502" mass="57232">MDSNYKEVSTRENYGSIKKCSWMPFIKQFLVCSGVWTIYFTLGMATGAPTVFIPQLRKEANSTEAVSEEMESWLSSVIGYGGIPWVFLLPVFTEFIGRKIPFIILCVNSLVAYVVFYCSTNTTHILISEIMQGMAQTGAHTILPVIITEYTSVKYRGIFLTIKSASFFWGIWASNAIGTFYYWKNIGIFAFVCSAFTVTVLIWPESPYWLATKGRFDECTASYRWLKGYDKESEEELEYLINSQKEYRKCHADDKTTWRWRLNNFGKTLLCAEFYKPVLLCMLMMSLNNLSGKIVFSMYAINIIKKITDSESIAYKGMLVLDGVTVLGMYVGCLLANFLRRRTQLLVASTLGMIFLYVISLYLYLVKQSIISENNILSIALLIMFSVTISCGPIIMTTSIYGELIPLQFKSSAMFVMGLFSDILMATVLKVSPFIFRVFGFHGACLFYGISVSICVLILFKYLPETKDKSLQEIECYFKDKSKDEMKELMDLKKSEQNKSVP</sequence>
<feature type="transmembrane region" description="Helical" evidence="5">
    <location>
        <begin position="376"/>
        <end position="401"/>
    </location>
</feature>